<dbReference type="RefSeq" id="WP_028327834.1">
    <property type="nucleotide sequence ID" value="NZ_JAAFNI010000001.1"/>
</dbReference>
<dbReference type="EMBL" id="UFYA01000001">
    <property type="protein sequence ID" value="STD07394.1"/>
    <property type="molecule type" value="Genomic_DNA"/>
</dbReference>
<protein>
    <recommendedName>
        <fullName evidence="4">Small ribosomal subunit protein uS15</fullName>
    </recommendedName>
</protein>
<evidence type="ECO:0000313" key="10">
    <source>
        <dbReference type="Proteomes" id="UP000254118"/>
    </source>
</evidence>
<dbReference type="AlphaFoldDB" id="A0A239VJW8"/>
<dbReference type="GO" id="GO:0019843">
    <property type="term" value="F:rRNA binding"/>
    <property type="evidence" value="ECO:0007669"/>
    <property type="project" value="UniProtKB-UniRule"/>
</dbReference>
<keyword evidence="1 4" id="KW-0689">Ribosomal protein</keyword>
<keyword evidence="4" id="KW-0699">rRNA-binding</keyword>
<evidence type="ECO:0000256" key="3">
    <source>
        <dbReference type="ARBA" id="ARBA00064542"/>
    </source>
</evidence>
<dbReference type="GO" id="GO:0022627">
    <property type="term" value="C:cytosolic small ribosomal subunit"/>
    <property type="evidence" value="ECO:0007669"/>
    <property type="project" value="TreeGrafter"/>
</dbReference>
<dbReference type="Pfam" id="PF00312">
    <property type="entry name" value="Ribosomal_S15"/>
    <property type="match status" value="1"/>
</dbReference>
<dbReference type="SMART" id="SM01387">
    <property type="entry name" value="Ribosomal_S15"/>
    <property type="match status" value="1"/>
</dbReference>
<dbReference type="GO" id="GO:0006412">
    <property type="term" value="P:translation"/>
    <property type="evidence" value="ECO:0007669"/>
    <property type="project" value="UniProtKB-UniRule"/>
</dbReference>
<reference evidence="8 10" key="2">
    <citation type="submission" date="2018-06" db="EMBL/GenBank/DDBJ databases">
        <authorList>
            <consortium name="Pathogen Informatics"/>
            <person name="Doyle S."/>
        </authorList>
    </citation>
    <scope>NUCLEOTIDE SEQUENCE [LARGE SCALE GENOMIC DNA]</scope>
    <source>
        <strain evidence="8 10">NCTC7915</strain>
    </source>
</reference>
<dbReference type="HAMAP" id="MF_01343_B">
    <property type="entry name" value="Ribosomal_uS15_B"/>
    <property type="match status" value="1"/>
</dbReference>
<keyword evidence="4" id="KW-0694">RNA-binding</keyword>
<evidence type="ECO:0000313" key="8">
    <source>
        <dbReference type="EMBL" id="STD07394.1"/>
    </source>
</evidence>
<feature type="region of interest" description="Disordered" evidence="6">
    <location>
        <begin position="1"/>
        <end position="24"/>
    </location>
</feature>
<comment type="subunit">
    <text evidence="3 4">Part of the 30S ribosomal subunit. Forms a bridge to the 50S subunit in the 70S ribosome, contacting the 23S rRNA.</text>
</comment>
<keyword evidence="2 4" id="KW-0687">Ribonucleoprotein</keyword>
<proteinExistence type="inferred from homology"/>
<dbReference type="CDD" id="cd00353">
    <property type="entry name" value="Ribosomal_S15p_S13e"/>
    <property type="match status" value="1"/>
</dbReference>
<dbReference type="PANTHER" id="PTHR23321">
    <property type="entry name" value="RIBOSOMAL PROTEIN S15, BACTERIAL AND ORGANELLAR"/>
    <property type="match status" value="1"/>
</dbReference>
<dbReference type="OrthoDB" id="9799262at2"/>
<reference evidence="7 9" key="1">
    <citation type="submission" date="2017-06" db="EMBL/GenBank/DDBJ databases">
        <authorList>
            <consortium name="Pathogen Informatics"/>
        </authorList>
    </citation>
    <scope>NUCLEOTIDE SEQUENCE [LARGE SCALE GENOMIC DNA]</scope>
    <source>
        <strain evidence="7 9">NCTC13039</strain>
    </source>
</reference>
<organism evidence="7 9">
    <name type="scientific">Dermatophilus congolensis</name>
    <dbReference type="NCBI Taxonomy" id="1863"/>
    <lineage>
        <taxon>Bacteria</taxon>
        <taxon>Bacillati</taxon>
        <taxon>Actinomycetota</taxon>
        <taxon>Actinomycetes</taxon>
        <taxon>Micrococcales</taxon>
        <taxon>Dermatophilaceae</taxon>
        <taxon>Dermatophilus</taxon>
    </lineage>
</organism>
<name>A0A239VJW8_9MICO</name>
<dbReference type="Gene3D" id="1.10.287.10">
    <property type="entry name" value="S15/NS1, RNA-binding"/>
    <property type="match status" value="1"/>
</dbReference>
<dbReference type="STRING" id="1121387.GCA_000429885_01874"/>
<feature type="compositionally biased region" description="Basic and acidic residues" evidence="6">
    <location>
        <begin position="1"/>
        <end position="21"/>
    </location>
</feature>
<dbReference type="Gene3D" id="6.10.250.3130">
    <property type="match status" value="1"/>
</dbReference>
<comment type="similarity">
    <text evidence="4 5">Belongs to the universal ribosomal protein uS15 family.</text>
</comment>
<evidence type="ECO:0000256" key="6">
    <source>
        <dbReference type="SAM" id="MobiDB-lite"/>
    </source>
</evidence>
<dbReference type="SUPFAM" id="SSF47060">
    <property type="entry name" value="S15/NS1 RNA-binding domain"/>
    <property type="match status" value="1"/>
</dbReference>
<sequence length="89" mass="10553">MSLDAETKKQIMEEYATHEGDTGSPEVQIALLTKRINDLTQHSREHKHDHHSRRGLLLLVGRRKRMLRYLADIDIERYRSLIKRLGLRH</sequence>
<dbReference type="PANTHER" id="PTHR23321:SF26">
    <property type="entry name" value="SMALL RIBOSOMAL SUBUNIT PROTEIN US15M"/>
    <property type="match status" value="1"/>
</dbReference>
<dbReference type="InterPro" id="IPR005290">
    <property type="entry name" value="Ribosomal_uS15_bac-type"/>
</dbReference>
<dbReference type="Proteomes" id="UP000242637">
    <property type="component" value="Chromosome 1"/>
</dbReference>
<evidence type="ECO:0000313" key="9">
    <source>
        <dbReference type="Proteomes" id="UP000242637"/>
    </source>
</evidence>
<dbReference type="EMBL" id="LT906453">
    <property type="protein sequence ID" value="SNV22053.1"/>
    <property type="molecule type" value="Genomic_DNA"/>
</dbReference>
<dbReference type="InterPro" id="IPR009068">
    <property type="entry name" value="uS15_NS1_RNA-bd_sf"/>
</dbReference>
<accession>A0A239VJW8</accession>
<evidence type="ECO:0000256" key="2">
    <source>
        <dbReference type="ARBA" id="ARBA00023274"/>
    </source>
</evidence>
<comment type="function">
    <text evidence="4">Forms an intersubunit bridge (bridge B4) with the 23S rRNA of the 50S subunit in the ribosome.</text>
</comment>
<evidence type="ECO:0000256" key="1">
    <source>
        <dbReference type="ARBA" id="ARBA00022980"/>
    </source>
</evidence>
<dbReference type="NCBIfam" id="TIGR00952">
    <property type="entry name" value="S15_bact"/>
    <property type="match status" value="1"/>
</dbReference>
<dbReference type="GO" id="GO:0003735">
    <property type="term" value="F:structural constituent of ribosome"/>
    <property type="evidence" value="ECO:0007669"/>
    <property type="project" value="InterPro"/>
</dbReference>
<keyword evidence="9" id="KW-1185">Reference proteome</keyword>
<dbReference type="GeneID" id="63459649"/>
<evidence type="ECO:0000313" key="7">
    <source>
        <dbReference type="EMBL" id="SNV22053.1"/>
    </source>
</evidence>
<evidence type="ECO:0000256" key="4">
    <source>
        <dbReference type="HAMAP-Rule" id="MF_01343"/>
    </source>
</evidence>
<dbReference type="KEGG" id="dco:SAMEA4475696_1435"/>
<dbReference type="Proteomes" id="UP000254118">
    <property type="component" value="Unassembled WGS sequence"/>
</dbReference>
<evidence type="ECO:0000256" key="5">
    <source>
        <dbReference type="RuleBase" id="RU003919"/>
    </source>
</evidence>
<dbReference type="FunFam" id="1.10.287.10:FF:000002">
    <property type="entry name" value="30S ribosomal protein S15"/>
    <property type="match status" value="1"/>
</dbReference>
<dbReference type="InterPro" id="IPR000589">
    <property type="entry name" value="Ribosomal_uS15"/>
</dbReference>
<gene>
    <name evidence="4 7" type="primary">rpsO</name>
    <name evidence="8" type="ORF">NCTC7915_00804</name>
    <name evidence="7" type="ORF">SAMEA4475696_01435</name>
</gene>
<comment type="function">
    <text evidence="4">One of the primary rRNA binding proteins, it binds directly to 16S rRNA where it helps nucleate assembly of the platform of the 30S subunit by binding and bridging several RNA helices of the 16S rRNA.</text>
</comment>